<evidence type="ECO:0000256" key="2">
    <source>
        <dbReference type="ARBA" id="ARBA00012513"/>
    </source>
</evidence>
<dbReference type="PROSITE" id="PS50011">
    <property type="entry name" value="PROTEIN_KINASE_DOM"/>
    <property type="match status" value="1"/>
</dbReference>
<dbReference type="InterPro" id="IPR017441">
    <property type="entry name" value="Protein_kinase_ATP_BS"/>
</dbReference>
<dbReference type="SUPFAM" id="SSF56112">
    <property type="entry name" value="Protein kinase-like (PK-like)"/>
    <property type="match status" value="1"/>
</dbReference>
<dbReference type="PROSITE" id="PS00108">
    <property type="entry name" value="PROTEIN_KINASE_ST"/>
    <property type="match status" value="1"/>
</dbReference>
<accession>A0A1G4KE48</accession>
<evidence type="ECO:0000256" key="1">
    <source>
        <dbReference type="ARBA" id="ARBA00010006"/>
    </source>
</evidence>
<dbReference type="GO" id="GO:0004674">
    <property type="term" value="F:protein serine/threonine kinase activity"/>
    <property type="evidence" value="ECO:0007669"/>
    <property type="project" value="UniProtKB-KW"/>
</dbReference>
<dbReference type="AlphaFoldDB" id="A0A1G4KE48"/>
<comment type="catalytic activity">
    <reaction evidence="9">
        <text>L-seryl-[protein] + ATP = O-phospho-L-seryl-[protein] + ADP + H(+)</text>
        <dbReference type="Rhea" id="RHEA:17989"/>
        <dbReference type="Rhea" id="RHEA-COMP:9863"/>
        <dbReference type="Rhea" id="RHEA-COMP:11604"/>
        <dbReference type="ChEBI" id="CHEBI:15378"/>
        <dbReference type="ChEBI" id="CHEBI:29999"/>
        <dbReference type="ChEBI" id="CHEBI:30616"/>
        <dbReference type="ChEBI" id="CHEBI:83421"/>
        <dbReference type="ChEBI" id="CHEBI:456216"/>
        <dbReference type="EC" id="2.7.11.1"/>
    </reaction>
</comment>
<dbReference type="GO" id="GO:0035556">
    <property type="term" value="P:intracellular signal transduction"/>
    <property type="evidence" value="ECO:0007669"/>
    <property type="project" value="TreeGrafter"/>
</dbReference>
<feature type="binding site" evidence="10">
    <location>
        <position position="40"/>
    </location>
    <ligand>
        <name>ATP</name>
        <dbReference type="ChEBI" id="CHEBI:30616"/>
    </ligand>
</feature>
<dbReference type="InterPro" id="IPR000719">
    <property type="entry name" value="Prot_kinase_dom"/>
</dbReference>
<dbReference type="STRING" id="1230905.A0A1G4KE48"/>
<dbReference type="InterPro" id="IPR008271">
    <property type="entry name" value="Ser/Thr_kinase_AS"/>
</dbReference>
<evidence type="ECO:0000256" key="8">
    <source>
        <dbReference type="ARBA" id="ARBA00047899"/>
    </source>
</evidence>
<evidence type="ECO:0000256" key="3">
    <source>
        <dbReference type="ARBA" id="ARBA00022527"/>
    </source>
</evidence>
<dbReference type="EMBL" id="LT598468">
    <property type="protein sequence ID" value="SCV02781.1"/>
    <property type="molecule type" value="Genomic_DNA"/>
</dbReference>
<evidence type="ECO:0000256" key="7">
    <source>
        <dbReference type="ARBA" id="ARBA00022840"/>
    </source>
</evidence>
<evidence type="ECO:0000259" key="12">
    <source>
        <dbReference type="PROSITE" id="PS50011"/>
    </source>
</evidence>
<comment type="similarity">
    <text evidence="1">Belongs to the protein kinase superfamily. AGC Ser/Thr protein kinase family. PDPK1 subfamily.</text>
</comment>
<dbReference type="CDD" id="cd05581">
    <property type="entry name" value="STKc_PDK1"/>
    <property type="match status" value="1"/>
</dbReference>
<keyword evidence="4" id="KW-0808">Transferase</keyword>
<name>A0A1G4KE48_9SACH</name>
<keyword evidence="5 10" id="KW-0547">Nucleotide-binding</keyword>
<protein>
    <recommendedName>
        <fullName evidence="2">non-specific serine/threonine protein kinase</fullName>
        <ecNumber evidence="2">2.7.11.1</ecNumber>
    </recommendedName>
</protein>
<keyword evidence="7 10" id="KW-0067">ATP-binding</keyword>
<evidence type="ECO:0000256" key="11">
    <source>
        <dbReference type="SAM" id="MobiDB-lite"/>
    </source>
</evidence>
<sequence>MRSAKRPNDYVFLEQLGHGSYSSVFRAQERGNGARNFAIKVCSKKHIISEKKVKYVTIEKDTLNLVARERHPGVVRLFCTFHDAEKLYFVLEYVSGGELLGLIHKTGPLPELWAKHLMVQLVDTVGFLHKHGVIHRDLKPENVLLSQEGRVVITDFGAAYRVGQGTGEDESQRAASFVGTAEYVSPELLLHSRCGFASDVWALGCILYQLLQGVAPFRGDSELQTFEKIAALDYKWHVVAPVSPRDLVTTILVLNPAKRPGINRIKGHQWFSNVNWADKQAIWRGIWQLPAPSRPVNQLGDVDRSMNKITNGRRKPAKIGTTSSIVEWRKRLGLSSPIQPIIPQPLGSSAGNMPMTPPPSAKVTPVPQPPKHAAPPTSPPVAILKRDVVCVLELPYSPDTQPISMNGFSAVETGKIVNFIANHESEVVARSSKCILSLHQNGVLYCRKQGQPSRALVSVYDRDLSMYDLEFDENRGTGFLILEKFKSKLWFLSVSRDTREPSAHSINQKRSWVDSLITARKLRKPPVVDLAKKKTAKTNGPVQVVMSSSRFEVLHTLNGMKDGDASLGASAAFKNRHR</sequence>
<dbReference type="InterPro" id="IPR039046">
    <property type="entry name" value="PDPK1"/>
</dbReference>
<dbReference type="InterPro" id="IPR011009">
    <property type="entry name" value="Kinase-like_dom_sf"/>
</dbReference>
<dbReference type="Gene3D" id="3.30.200.20">
    <property type="entry name" value="Phosphorylase Kinase, domain 1"/>
    <property type="match status" value="1"/>
</dbReference>
<dbReference type="Pfam" id="PF25347">
    <property type="entry name" value="PH_PKH3_C"/>
    <property type="match status" value="1"/>
</dbReference>
<keyword evidence="6" id="KW-0418">Kinase</keyword>
<evidence type="ECO:0000256" key="4">
    <source>
        <dbReference type="ARBA" id="ARBA00022679"/>
    </source>
</evidence>
<dbReference type="InterPro" id="IPR050236">
    <property type="entry name" value="Ser_Thr_kinase_AGC"/>
</dbReference>
<evidence type="ECO:0000256" key="6">
    <source>
        <dbReference type="ARBA" id="ARBA00022777"/>
    </source>
</evidence>
<comment type="catalytic activity">
    <reaction evidence="8">
        <text>L-threonyl-[protein] + ATP = O-phospho-L-threonyl-[protein] + ADP + H(+)</text>
        <dbReference type="Rhea" id="RHEA:46608"/>
        <dbReference type="Rhea" id="RHEA-COMP:11060"/>
        <dbReference type="Rhea" id="RHEA-COMP:11605"/>
        <dbReference type="ChEBI" id="CHEBI:15378"/>
        <dbReference type="ChEBI" id="CHEBI:30013"/>
        <dbReference type="ChEBI" id="CHEBI:30616"/>
        <dbReference type="ChEBI" id="CHEBI:61977"/>
        <dbReference type="ChEBI" id="CHEBI:456216"/>
        <dbReference type="EC" id="2.7.11.1"/>
    </reaction>
</comment>
<dbReference type="Proteomes" id="UP000191024">
    <property type="component" value="Chromosome H"/>
</dbReference>
<dbReference type="SMART" id="SM00220">
    <property type="entry name" value="S_TKc"/>
    <property type="match status" value="1"/>
</dbReference>
<evidence type="ECO:0000313" key="13">
    <source>
        <dbReference type="EMBL" id="SCV02781.1"/>
    </source>
</evidence>
<feature type="region of interest" description="Disordered" evidence="11">
    <location>
        <begin position="344"/>
        <end position="379"/>
    </location>
</feature>
<evidence type="ECO:0000256" key="9">
    <source>
        <dbReference type="ARBA" id="ARBA00048679"/>
    </source>
</evidence>
<dbReference type="GO" id="GO:0005524">
    <property type="term" value="F:ATP binding"/>
    <property type="evidence" value="ECO:0007669"/>
    <property type="project" value="UniProtKB-UniRule"/>
</dbReference>
<keyword evidence="3" id="KW-0723">Serine/threonine-protein kinase</keyword>
<dbReference type="Pfam" id="PF00069">
    <property type="entry name" value="Pkinase"/>
    <property type="match status" value="1"/>
</dbReference>
<dbReference type="PROSITE" id="PS00107">
    <property type="entry name" value="PROTEIN_KINASE_ATP"/>
    <property type="match status" value="1"/>
</dbReference>
<feature type="compositionally biased region" description="Pro residues" evidence="11">
    <location>
        <begin position="355"/>
        <end position="379"/>
    </location>
</feature>
<reference evidence="14" key="1">
    <citation type="submission" date="2016-03" db="EMBL/GenBank/DDBJ databases">
        <authorList>
            <person name="Devillers H."/>
        </authorList>
    </citation>
    <scope>NUCLEOTIDE SEQUENCE [LARGE SCALE GENOMIC DNA]</scope>
</reference>
<feature type="domain" description="Protein kinase" evidence="12">
    <location>
        <begin position="10"/>
        <end position="271"/>
    </location>
</feature>
<dbReference type="EC" id="2.7.11.1" evidence="2"/>
<gene>
    <name evidence="13" type="ORF">LAMI_0H02938G</name>
</gene>
<dbReference type="PANTHER" id="PTHR24356">
    <property type="entry name" value="SERINE/THREONINE-PROTEIN KINASE"/>
    <property type="match status" value="1"/>
</dbReference>
<dbReference type="Gene3D" id="1.10.510.10">
    <property type="entry name" value="Transferase(Phosphotransferase) domain 1"/>
    <property type="match status" value="1"/>
</dbReference>
<dbReference type="OrthoDB" id="347657at2759"/>
<organism evidence="13 14">
    <name type="scientific">Lachancea mirantina</name>
    <dbReference type="NCBI Taxonomy" id="1230905"/>
    <lineage>
        <taxon>Eukaryota</taxon>
        <taxon>Fungi</taxon>
        <taxon>Dikarya</taxon>
        <taxon>Ascomycota</taxon>
        <taxon>Saccharomycotina</taxon>
        <taxon>Saccharomycetes</taxon>
        <taxon>Saccharomycetales</taxon>
        <taxon>Saccharomycetaceae</taxon>
        <taxon>Lachancea</taxon>
    </lineage>
</organism>
<evidence type="ECO:0000256" key="10">
    <source>
        <dbReference type="PROSITE-ProRule" id="PRU10141"/>
    </source>
</evidence>
<keyword evidence="14" id="KW-1185">Reference proteome</keyword>
<evidence type="ECO:0000256" key="5">
    <source>
        <dbReference type="ARBA" id="ARBA00022741"/>
    </source>
</evidence>
<evidence type="ECO:0000313" key="14">
    <source>
        <dbReference type="Proteomes" id="UP000191024"/>
    </source>
</evidence>
<proteinExistence type="inferred from homology"/>
<dbReference type="InterPro" id="IPR057614">
    <property type="entry name" value="PH_PKH3_C"/>
</dbReference>
<dbReference type="PANTHER" id="PTHR24356:SF405">
    <property type="entry name" value="SERINE_THREONINE-PROTEIN KINASE PKH3"/>
    <property type="match status" value="1"/>
</dbReference>